<keyword evidence="6" id="KW-1185">Reference proteome</keyword>
<protein>
    <submittedName>
        <fullName evidence="5">O-Methyltransferase</fullName>
    </submittedName>
</protein>
<evidence type="ECO:0000313" key="6">
    <source>
        <dbReference type="Proteomes" id="UP001465976"/>
    </source>
</evidence>
<dbReference type="Pfam" id="PF01596">
    <property type="entry name" value="Methyltransf_3"/>
    <property type="match status" value="1"/>
</dbReference>
<gene>
    <name evidence="5" type="primary">mdmC1_2</name>
    <name evidence="5" type="ORF">V5O48_017953</name>
</gene>
<reference evidence="5 6" key="1">
    <citation type="submission" date="2024-02" db="EMBL/GenBank/DDBJ databases">
        <title>A draft genome for the cacao thread blight pathogen Marasmius crinis-equi.</title>
        <authorList>
            <person name="Cohen S.P."/>
            <person name="Baruah I.K."/>
            <person name="Amoako-Attah I."/>
            <person name="Bukari Y."/>
            <person name="Meinhardt L.W."/>
            <person name="Bailey B.A."/>
        </authorList>
    </citation>
    <scope>NUCLEOTIDE SEQUENCE [LARGE SCALE GENOMIC DNA]</scope>
    <source>
        <strain evidence="5 6">GH-76</strain>
    </source>
</reference>
<keyword evidence="1" id="KW-0489">Methyltransferase</keyword>
<name>A0ABR3EMH9_9AGAR</name>
<dbReference type="CDD" id="cd02440">
    <property type="entry name" value="AdoMet_MTases"/>
    <property type="match status" value="1"/>
</dbReference>
<organism evidence="5 6">
    <name type="scientific">Marasmius crinis-equi</name>
    <dbReference type="NCBI Taxonomy" id="585013"/>
    <lineage>
        <taxon>Eukaryota</taxon>
        <taxon>Fungi</taxon>
        <taxon>Dikarya</taxon>
        <taxon>Basidiomycota</taxon>
        <taxon>Agaricomycotina</taxon>
        <taxon>Agaricomycetes</taxon>
        <taxon>Agaricomycetidae</taxon>
        <taxon>Agaricales</taxon>
        <taxon>Marasmiineae</taxon>
        <taxon>Marasmiaceae</taxon>
        <taxon>Marasmius</taxon>
    </lineage>
</organism>
<keyword evidence="3" id="KW-0949">S-adenosyl-L-methionine</keyword>
<comment type="similarity">
    <text evidence="4">Belongs to the class I-like SAM-binding methyltransferase superfamily. Cation-dependent O-methyltransferase family.</text>
</comment>
<dbReference type="InterPro" id="IPR029063">
    <property type="entry name" value="SAM-dependent_MTases_sf"/>
</dbReference>
<evidence type="ECO:0000256" key="4">
    <source>
        <dbReference type="ARBA" id="ARBA00023453"/>
    </source>
</evidence>
<dbReference type="InterPro" id="IPR050362">
    <property type="entry name" value="Cation-dep_OMT"/>
</dbReference>
<dbReference type="SUPFAM" id="SSF53335">
    <property type="entry name" value="S-adenosyl-L-methionine-dependent methyltransferases"/>
    <property type="match status" value="1"/>
</dbReference>
<evidence type="ECO:0000256" key="2">
    <source>
        <dbReference type="ARBA" id="ARBA00022679"/>
    </source>
</evidence>
<evidence type="ECO:0000313" key="5">
    <source>
        <dbReference type="EMBL" id="KAL0564102.1"/>
    </source>
</evidence>
<comment type="caution">
    <text evidence="5">The sequence shown here is derived from an EMBL/GenBank/DDBJ whole genome shotgun (WGS) entry which is preliminary data.</text>
</comment>
<sequence>MPSHNTQQNPPQAYNQETWTREDKYHQSFLIPEDETPDFAVQNSNEKGLPDIAVSPLQGKLLYLISKSIAAKRILEIGTLGGYSAIWLSRSLPADGKLVTLELEDKHAKVARENLNTAGEDVSDRVEIIVGSAHESLAQLKPEPQPFDLVFIDADEDHILTYYTEGKRLVRSGGVIIVDNMVRRGGVSDPANEEPANLKNRELLSRLKEDAEVEATTIGTAGVKGYDGFTYIVKK</sequence>
<proteinExistence type="inferred from homology"/>
<dbReference type="InterPro" id="IPR002935">
    <property type="entry name" value="SAM_O-MeTrfase"/>
</dbReference>
<dbReference type="Gene3D" id="3.40.50.150">
    <property type="entry name" value="Vaccinia Virus protein VP39"/>
    <property type="match status" value="1"/>
</dbReference>
<evidence type="ECO:0000256" key="3">
    <source>
        <dbReference type="ARBA" id="ARBA00022691"/>
    </source>
</evidence>
<dbReference type="PANTHER" id="PTHR10509:SF14">
    <property type="entry name" value="CAFFEOYL-COA O-METHYLTRANSFERASE 3-RELATED"/>
    <property type="match status" value="1"/>
</dbReference>
<dbReference type="PROSITE" id="PS51682">
    <property type="entry name" value="SAM_OMT_I"/>
    <property type="match status" value="1"/>
</dbReference>
<keyword evidence="2" id="KW-0808">Transferase</keyword>
<dbReference type="EMBL" id="JBAHYK010002983">
    <property type="protein sequence ID" value="KAL0564102.1"/>
    <property type="molecule type" value="Genomic_DNA"/>
</dbReference>
<dbReference type="Proteomes" id="UP001465976">
    <property type="component" value="Unassembled WGS sequence"/>
</dbReference>
<dbReference type="PANTHER" id="PTHR10509">
    <property type="entry name" value="O-METHYLTRANSFERASE-RELATED"/>
    <property type="match status" value="1"/>
</dbReference>
<accession>A0ABR3EMH9</accession>
<evidence type="ECO:0000256" key="1">
    <source>
        <dbReference type="ARBA" id="ARBA00022603"/>
    </source>
</evidence>